<keyword evidence="2" id="KW-1133">Transmembrane helix</keyword>
<accession>A0A3D4SXY7</accession>
<reference evidence="3 4" key="1">
    <citation type="journal article" date="2018" name="Nat. Biotechnol.">
        <title>A standardized bacterial taxonomy based on genome phylogeny substantially revises the tree of life.</title>
        <authorList>
            <person name="Parks D.H."/>
            <person name="Chuvochina M."/>
            <person name="Waite D.W."/>
            <person name="Rinke C."/>
            <person name="Skarshewski A."/>
            <person name="Chaumeil P.A."/>
            <person name="Hugenholtz P."/>
        </authorList>
    </citation>
    <scope>NUCLEOTIDE SEQUENCE [LARGE SCALE GENOMIC DNA]</scope>
    <source>
        <strain evidence="3">UBA11247</strain>
    </source>
</reference>
<dbReference type="STRING" id="863239.GCA_000213935_01190"/>
<dbReference type="EMBL" id="DQID01000138">
    <property type="protein sequence ID" value="HCT14146.1"/>
    <property type="molecule type" value="Genomic_DNA"/>
</dbReference>
<evidence type="ECO:0000256" key="1">
    <source>
        <dbReference type="SAM" id="MobiDB-lite"/>
    </source>
</evidence>
<dbReference type="RefSeq" id="WP_010121024.1">
    <property type="nucleotide sequence ID" value="NZ_DAITTW010000025.1"/>
</dbReference>
<name>A0A3D4SXY7_9CORY</name>
<feature type="transmembrane region" description="Helical" evidence="2">
    <location>
        <begin position="75"/>
        <end position="99"/>
    </location>
</feature>
<protein>
    <submittedName>
        <fullName evidence="3">Phage holin family protein</fullName>
    </submittedName>
</protein>
<evidence type="ECO:0000256" key="2">
    <source>
        <dbReference type="SAM" id="Phobius"/>
    </source>
</evidence>
<organism evidence="3 4">
    <name type="scientific">Corynebacterium nuruki</name>
    <dbReference type="NCBI Taxonomy" id="1032851"/>
    <lineage>
        <taxon>Bacteria</taxon>
        <taxon>Bacillati</taxon>
        <taxon>Actinomycetota</taxon>
        <taxon>Actinomycetes</taxon>
        <taxon>Mycobacteriales</taxon>
        <taxon>Corynebacteriaceae</taxon>
        <taxon>Corynebacterium</taxon>
    </lineage>
</organism>
<dbReference type="Proteomes" id="UP000261739">
    <property type="component" value="Unassembled WGS sequence"/>
</dbReference>
<evidence type="ECO:0000313" key="3">
    <source>
        <dbReference type="EMBL" id="HCT14146.1"/>
    </source>
</evidence>
<dbReference type="InterPro" id="IPR009937">
    <property type="entry name" value="Phage_holin_3_6"/>
</dbReference>
<feature type="region of interest" description="Disordered" evidence="1">
    <location>
        <begin position="1"/>
        <end position="29"/>
    </location>
</feature>
<proteinExistence type="predicted"/>
<comment type="caution">
    <text evidence="3">The sequence shown here is derived from an EMBL/GenBank/DDBJ whole genome shotgun (WGS) entry which is preliminary data.</text>
</comment>
<dbReference type="Pfam" id="PF07332">
    <property type="entry name" value="Phage_holin_3_6"/>
    <property type="match status" value="1"/>
</dbReference>
<evidence type="ECO:0000313" key="4">
    <source>
        <dbReference type="Proteomes" id="UP000261739"/>
    </source>
</evidence>
<sequence>MSDKDNSQDHGLFTDPSTFHPEVSSIPLTGADTAEGRKKAGIGDLVKDATDQVSTLIRSEVELAKTEISGSAKKAGIATGLFGGAGVILAYSSFFFFFFLAELLDNWMPRWVAFLVVFLIMFVLVAALALVGIKFIKGVKKPAATIQSVSDLKQVVPGSGASAGPDNGLYT</sequence>
<gene>
    <name evidence="3" type="ORF">DIW82_04940</name>
</gene>
<feature type="transmembrane region" description="Helical" evidence="2">
    <location>
        <begin position="111"/>
        <end position="133"/>
    </location>
</feature>
<keyword evidence="2" id="KW-0812">Transmembrane</keyword>
<keyword evidence="2" id="KW-0472">Membrane</keyword>
<dbReference type="AlphaFoldDB" id="A0A3D4SXY7"/>